<dbReference type="EMBL" id="JAVDWN010000020">
    <property type="protein sequence ID" value="MDR7165890.1"/>
    <property type="molecule type" value="Genomic_DNA"/>
</dbReference>
<gene>
    <name evidence="2" type="ORF">J2X12_003944</name>
</gene>
<accession>A0AAW8NGN7</accession>
<comment type="caution">
    <text evidence="2">The sequence shown here is derived from an EMBL/GenBank/DDBJ whole genome shotgun (WGS) entry which is preliminary data.</text>
</comment>
<feature type="transmembrane region" description="Helical" evidence="1">
    <location>
        <begin position="52"/>
        <end position="74"/>
    </location>
</feature>
<organism evidence="2 3">
    <name type="scientific">Pseudarthrobacter oxydans</name>
    <name type="common">Arthrobacter oxydans</name>
    <dbReference type="NCBI Taxonomy" id="1671"/>
    <lineage>
        <taxon>Bacteria</taxon>
        <taxon>Bacillati</taxon>
        <taxon>Actinomycetota</taxon>
        <taxon>Actinomycetes</taxon>
        <taxon>Micrococcales</taxon>
        <taxon>Micrococcaceae</taxon>
        <taxon>Pseudarthrobacter</taxon>
    </lineage>
</organism>
<keyword evidence="1" id="KW-1133">Transmembrane helix</keyword>
<proteinExistence type="predicted"/>
<name>A0AAW8NGN7_PSEOX</name>
<evidence type="ECO:0000313" key="3">
    <source>
        <dbReference type="Proteomes" id="UP001262032"/>
    </source>
</evidence>
<feature type="transmembrane region" description="Helical" evidence="1">
    <location>
        <begin position="131"/>
        <end position="148"/>
    </location>
</feature>
<evidence type="ECO:0000313" key="2">
    <source>
        <dbReference type="EMBL" id="MDR7165890.1"/>
    </source>
</evidence>
<keyword evidence="1" id="KW-0812">Transmembrane</keyword>
<reference evidence="2" key="1">
    <citation type="submission" date="2023-07" db="EMBL/GenBank/DDBJ databases">
        <title>Sorghum-associated microbial communities from plants grown in Nebraska, USA.</title>
        <authorList>
            <person name="Schachtman D."/>
        </authorList>
    </citation>
    <scope>NUCLEOTIDE SEQUENCE</scope>
    <source>
        <strain evidence="2">BE261</strain>
    </source>
</reference>
<keyword evidence="1" id="KW-0472">Membrane</keyword>
<dbReference type="RefSeq" id="WP_139031059.1">
    <property type="nucleotide sequence ID" value="NZ_JAVDWN010000020.1"/>
</dbReference>
<sequence>MSPRESLKSALAQWPGRRWQTAAVAAVATYVVVAVPTDLIDTPLFSREVPPTWWSFPVLAVTAVLTGLLLATYVSRDPASSGEEGEEEGRKGKFGAAGAIVSFFAVGCPVCNKLVLLALGTSGAMQYFEPIQPLLAALSIALLLWAFVKRATSEDRCPLPRSKTAVAAADGVKQVSP</sequence>
<feature type="transmembrane region" description="Helical" evidence="1">
    <location>
        <begin position="94"/>
        <end position="119"/>
    </location>
</feature>
<feature type="transmembrane region" description="Helical" evidence="1">
    <location>
        <begin position="21"/>
        <end position="40"/>
    </location>
</feature>
<protein>
    <submittedName>
        <fullName evidence="2">Cobalamin synthase</fullName>
    </submittedName>
</protein>
<evidence type="ECO:0000256" key="1">
    <source>
        <dbReference type="SAM" id="Phobius"/>
    </source>
</evidence>
<dbReference type="Proteomes" id="UP001262032">
    <property type="component" value="Unassembled WGS sequence"/>
</dbReference>
<dbReference type="AlphaFoldDB" id="A0AAW8NGN7"/>